<protein>
    <recommendedName>
        <fullName evidence="3">Gamma-glutamyltransferase</fullName>
    </recommendedName>
</protein>
<dbReference type="STRING" id="431595.K3XAX6"/>
<dbReference type="HOGENOM" id="CLU_014813_3_1_1"/>
<keyword evidence="2" id="KW-1185">Reference proteome</keyword>
<evidence type="ECO:0000313" key="2">
    <source>
        <dbReference type="Proteomes" id="UP000019132"/>
    </source>
</evidence>
<dbReference type="InParanoid" id="K3XAX6"/>
<dbReference type="InterPro" id="IPR052896">
    <property type="entry name" value="GGT-like_enzyme"/>
</dbReference>
<proteinExistence type="predicted"/>
<dbReference type="PANTHER" id="PTHR43881">
    <property type="entry name" value="GAMMA-GLUTAMYLTRANSPEPTIDASE (AFU_ORTHOLOGUE AFUA_4G13580)"/>
    <property type="match status" value="1"/>
</dbReference>
<dbReference type="OMA" id="EGNMVSY"/>
<organism evidence="1 2">
    <name type="scientific">Globisporangium ultimum (strain ATCC 200006 / CBS 805.95 / DAOM BR144)</name>
    <name type="common">Pythium ultimum</name>
    <dbReference type="NCBI Taxonomy" id="431595"/>
    <lineage>
        <taxon>Eukaryota</taxon>
        <taxon>Sar</taxon>
        <taxon>Stramenopiles</taxon>
        <taxon>Oomycota</taxon>
        <taxon>Peronosporomycetes</taxon>
        <taxon>Pythiales</taxon>
        <taxon>Pythiaceae</taxon>
        <taxon>Globisporangium</taxon>
    </lineage>
</organism>
<reference evidence="2" key="2">
    <citation type="submission" date="2010-04" db="EMBL/GenBank/DDBJ databases">
        <authorList>
            <person name="Buell R."/>
            <person name="Hamilton J."/>
            <person name="Hostetler J."/>
        </authorList>
    </citation>
    <scope>NUCLEOTIDE SEQUENCE [LARGE SCALE GENOMIC DNA]</scope>
    <source>
        <strain evidence="2">DAOM:BR144</strain>
    </source>
</reference>
<sequence length="556" mass="59589">MVTIGRRSPVFARHGMVASSQPLATEIGMRILKQGGNAVDAAIAVAATLNLTEPCSTGIGGDCFLLYYDAKTKQVLGLNGSGRSSAALTREQALKDFAVDGDANAAPAFIPRSHGHAVTVPGTVAGWVDAIDAWGSLPLADVLAPAIALAKEGFPVSTLTAASWKRGQFQLERGPYANELLVDGRAPLAGEIFKNPYLAECFEEVAAKGKAGFYEGRIAEAIVEMVQSKGGVMTLDDLKAHTSTFVTPIKTTFRGVDVYEIPPNGQGITALLALNILDQLLPQEADADLPAHNSAEYLHLLIEAMRLAFADAKWYVSDMEHMPDIPINELLSAEYAKQRATLINRQKATVDPQRGSPVLSCDTVSFQVVDGAGNAVSMVNSNYEGFGTGFIPRHTGFSLQNRGSNFCLNDPLHPNALAPRKRPYHTIIPALSTFHGSGELHSTFTVMGGFMQPQGHVQVLCNLLLHQLNAQEAIDGARFCIDAQHEDNDKSYVFIEDDVAPEVVDALQSKFGHVVVVRSGLQRTLFGRGQIILRDPRTGVLTAGSDGRADGCAMGW</sequence>
<dbReference type="VEuPathDB" id="FungiDB:PYU1_G014345"/>
<evidence type="ECO:0000313" key="1">
    <source>
        <dbReference type="EnsemblProtists" id="PYU1_T014375"/>
    </source>
</evidence>
<dbReference type="EnsemblProtists" id="PYU1_T014375">
    <property type="protein sequence ID" value="PYU1_T014375"/>
    <property type="gene ID" value="PYU1_G014345"/>
</dbReference>
<reference evidence="1" key="3">
    <citation type="submission" date="2015-02" db="UniProtKB">
        <authorList>
            <consortium name="EnsemblProtists"/>
        </authorList>
    </citation>
    <scope>IDENTIFICATION</scope>
    <source>
        <strain evidence="1">DAOM BR144</strain>
    </source>
</reference>
<dbReference type="InterPro" id="IPR029055">
    <property type="entry name" value="Ntn_hydrolases_N"/>
</dbReference>
<dbReference type="PRINTS" id="PR01210">
    <property type="entry name" value="GGTRANSPTASE"/>
</dbReference>
<reference evidence="2" key="1">
    <citation type="journal article" date="2010" name="Genome Biol.">
        <title>Genome sequence of the necrotrophic plant pathogen Pythium ultimum reveals original pathogenicity mechanisms and effector repertoire.</title>
        <authorList>
            <person name="Levesque C.A."/>
            <person name="Brouwer H."/>
            <person name="Cano L."/>
            <person name="Hamilton J.P."/>
            <person name="Holt C."/>
            <person name="Huitema E."/>
            <person name="Raffaele S."/>
            <person name="Robideau G.P."/>
            <person name="Thines M."/>
            <person name="Win J."/>
            <person name="Zerillo M.M."/>
            <person name="Beakes G.W."/>
            <person name="Boore J.L."/>
            <person name="Busam D."/>
            <person name="Dumas B."/>
            <person name="Ferriera S."/>
            <person name="Fuerstenberg S.I."/>
            <person name="Gachon C.M."/>
            <person name="Gaulin E."/>
            <person name="Govers F."/>
            <person name="Grenville-Briggs L."/>
            <person name="Horner N."/>
            <person name="Hostetler J."/>
            <person name="Jiang R.H."/>
            <person name="Johnson J."/>
            <person name="Krajaejun T."/>
            <person name="Lin H."/>
            <person name="Meijer H.J."/>
            <person name="Moore B."/>
            <person name="Morris P."/>
            <person name="Phuntmart V."/>
            <person name="Puiu D."/>
            <person name="Shetty J."/>
            <person name="Stajich J.E."/>
            <person name="Tripathy S."/>
            <person name="Wawra S."/>
            <person name="van West P."/>
            <person name="Whitty B.R."/>
            <person name="Coutinho P.M."/>
            <person name="Henrissat B."/>
            <person name="Martin F."/>
            <person name="Thomas P.D."/>
            <person name="Tyler B.M."/>
            <person name="De Vries R.P."/>
            <person name="Kamoun S."/>
            <person name="Yandell M."/>
            <person name="Tisserat N."/>
            <person name="Buell C.R."/>
        </authorList>
    </citation>
    <scope>NUCLEOTIDE SEQUENCE</scope>
    <source>
        <strain evidence="2">DAOM:BR144</strain>
    </source>
</reference>
<dbReference type="AlphaFoldDB" id="K3XAX6"/>
<dbReference type="eggNOG" id="KOG2410">
    <property type="taxonomic scope" value="Eukaryota"/>
</dbReference>
<dbReference type="InterPro" id="IPR043138">
    <property type="entry name" value="GGT_lsub"/>
</dbReference>
<dbReference type="Gene3D" id="1.10.246.130">
    <property type="match status" value="1"/>
</dbReference>
<dbReference type="PANTHER" id="PTHR43881:SF1">
    <property type="entry name" value="GAMMA-GLUTAMYLTRANSPEPTIDASE (AFU_ORTHOLOGUE AFUA_4G13580)"/>
    <property type="match status" value="1"/>
</dbReference>
<name>K3XAX6_GLOUD</name>
<dbReference type="SUPFAM" id="SSF56235">
    <property type="entry name" value="N-terminal nucleophile aminohydrolases (Ntn hydrolases)"/>
    <property type="match status" value="1"/>
</dbReference>
<dbReference type="Proteomes" id="UP000019132">
    <property type="component" value="Unassembled WGS sequence"/>
</dbReference>
<accession>K3XAX6</accession>
<evidence type="ECO:0008006" key="3">
    <source>
        <dbReference type="Google" id="ProtNLM"/>
    </source>
</evidence>
<dbReference type="Gene3D" id="3.60.20.40">
    <property type="match status" value="1"/>
</dbReference>
<dbReference type="EMBL" id="GL376565">
    <property type="status" value="NOT_ANNOTATED_CDS"/>
    <property type="molecule type" value="Genomic_DNA"/>
</dbReference>
<dbReference type="Pfam" id="PF01019">
    <property type="entry name" value="G_glu_transpept"/>
    <property type="match status" value="1"/>
</dbReference>
<dbReference type="InterPro" id="IPR043137">
    <property type="entry name" value="GGT_ssub_C"/>
</dbReference>